<protein>
    <submittedName>
        <fullName evidence="1">Putative pectinesterase inhibitor domain-containing protein</fullName>
    </submittedName>
</protein>
<dbReference type="InterPro" id="IPR006501">
    <property type="entry name" value="Pectinesterase_inhib_dom"/>
</dbReference>
<accession>A0A6A4R2N5</accession>
<dbReference type="PANTHER" id="PTHR31890">
    <property type="entry name" value="PLANT INVERTASE/PECTIN METHYLESTERASE INHIBITOR SUPERFAMILY PROTEIN"/>
    <property type="match status" value="1"/>
</dbReference>
<dbReference type="Gene3D" id="1.20.140.40">
    <property type="entry name" value="Invertase/pectin methylesterase inhibitor family protein"/>
    <property type="match status" value="1"/>
</dbReference>
<dbReference type="Proteomes" id="UP000447434">
    <property type="component" value="Chromosome 1"/>
</dbReference>
<gene>
    <name evidence="1" type="ORF">Lalb_Chr01g0009731</name>
</gene>
<dbReference type="PANTHER" id="PTHR31890:SF9">
    <property type="entry name" value="PLANT INVERTASE_PECTIN METHYLESTERASE INHIBITOR SUPERFAMILY PROTEIN"/>
    <property type="match status" value="1"/>
</dbReference>
<dbReference type="SMART" id="SM00856">
    <property type="entry name" value="PMEI"/>
    <property type="match status" value="1"/>
</dbReference>
<dbReference type="AlphaFoldDB" id="A0A6A4R2N5"/>
<evidence type="ECO:0000313" key="1">
    <source>
        <dbReference type="EMBL" id="KAE9621078.1"/>
    </source>
</evidence>
<evidence type="ECO:0000313" key="2">
    <source>
        <dbReference type="Proteomes" id="UP000447434"/>
    </source>
</evidence>
<dbReference type="InterPro" id="IPR035513">
    <property type="entry name" value="Invertase/methylesterase_inhib"/>
</dbReference>
<dbReference type="NCBIfam" id="TIGR01614">
    <property type="entry name" value="PME_inhib"/>
    <property type="match status" value="1"/>
</dbReference>
<reference evidence="2" key="1">
    <citation type="journal article" date="2020" name="Nat. Commun.">
        <title>Genome sequence of the cluster root forming white lupin.</title>
        <authorList>
            <person name="Hufnagel B."/>
            <person name="Marques A."/>
            <person name="Soriano A."/>
            <person name="Marques L."/>
            <person name="Divol F."/>
            <person name="Doumas P."/>
            <person name="Sallet E."/>
            <person name="Mancinotti D."/>
            <person name="Carrere S."/>
            <person name="Marande W."/>
            <person name="Arribat S."/>
            <person name="Keller J."/>
            <person name="Huneau C."/>
            <person name="Blein T."/>
            <person name="Aime D."/>
            <person name="Laguerre M."/>
            <person name="Taylor J."/>
            <person name="Schubert V."/>
            <person name="Nelson M."/>
            <person name="Geu-Flores F."/>
            <person name="Crespi M."/>
            <person name="Gallardo-Guerrero K."/>
            <person name="Delaux P.-M."/>
            <person name="Salse J."/>
            <person name="Berges H."/>
            <person name="Guyot R."/>
            <person name="Gouzy J."/>
            <person name="Peret B."/>
        </authorList>
    </citation>
    <scope>NUCLEOTIDE SEQUENCE [LARGE SCALE GENOMIC DNA]</scope>
    <source>
        <strain evidence="2">cv. Amiga</strain>
    </source>
</reference>
<comment type="caution">
    <text evidence="1">The sequence shown here is derived from an EMBL/GenBank/DDBJ whole genome shotgun (WGS) entry which is preliminary data.</text>
</comment>
<name>A0A6A4R2N5_LUPAL</name>
<proteinExistence type="predicted"/>
<organism evidence="1 2">
    <name type="scientific">Lupinus albus</name>
    <name type="common">White lupine</name>
    <name type="synonym">Lupinus termis</name>
    <dbReference type="NCBI Taxonomy" id="3870"/>
    <lineage>
        <taxon>Eukaryota</taxon>
        <taxon>Viridiplantae</taxon>
        <taxon>Streptophyta</taxon>
        <taxon>Embryophyta</taxon>
        <taxon>Tracheophyta</taxon>
        <taxon>Spermatophyta</taxon>
        <taxon>Magnoliopsida</taxon>
        <taxon>eudicotyledons</taxon>
        <taxon>Gunneridae</taxon>
        <taxon>Pentapetalae</taxon>
        <taxon>rosids</taxon>
        <taxon>fabids</taxon>
        <taxon>Fabales</taxon>
        <taxon>Fabaceae</taxon>
        <taxon>Papilionoideae</taxon>
        <taxon>50 kb inversion clade</taxon>
        <taxon>genistoids sensu lato</taxon>
        <taxon>core genistoids</taxon>
        <taxon>Genisteae</taxon>
        <taxon>Lupinus</taxon>
    </lineage>
</organism>
<dbReference type="SUPFAM" id="SSF101148">
    <property type="entry name" value="Plant invertase/pectin methylesterase inhibitor"/>
    <property type="match status" value="1"/>
</dbReference>
<dbReference type="EMBL" id="WOCE01000001">
    <property type="protein sequence ID" value="KAE9621078.1"/>
    <property type="molecule type" value="Genomic_DNA"/>
</dbReference>
<keyword evidence="2" id="KW-1185">Reference proteome</keyword>
<dbReference type="OrthoDB" id="1427195at2759"/>
<sequence length="204" mass="22045">MARLAWCMVLISLCLCLVLEPALAAKKGPKSHKVKSAKHNVPAGAPFPSAVPTEQALIQQLCKDTRKPKLCSKIVQGEKVALEPVTEAKIAIDIAISMASRASVYLSKQLKTDRVKVVIRAPLEVCKLNYENAVADLNLSYINFENNTKKAIESLKQAKIKIESCVDALKLGGKDAEIPPVLEANKVILSLIKAAQSGAKKQAH</sequence>
<dbReference type="GO" id="GO:0004857">
    <property type="term" value="F:enzyme inhibitor activity"/>
    <property type="evidence" value="ECO:0007669"/>
    <property type="project" value="InterPro"/>
</dbReference>
<dbReference type="Pfam" id="PF04043">
    <property type="entry name" value="PMEI"/>
    <property type="match status" value="1"/>
</dbReference>